<dbReference type="SUPFAM" id="SSF88713">
    <property type="entry name" value="Glycoside hydrolase/deacetylase"/>
    <property type="match status" value="1"/>
</dbReference>
<dbReference type="GO" id="GO:0005975">
    <property type="term" value="P:carbohydrate metabolic process"/>
    <property type="evidence" value="ECO:0007669"/>
    <property type="project" value="InterPro"/>
</dbReference>
<feature type="signal peptide" evidence="2">
    <location>
        <begin position="1"/>
        <end position="21"/>
    </location>
</feature>
<dbReference type="PROSITE" id="PS51677">
    <property type="entry name" value="NODB"/>
    <property type="match status" value="1"/>
</dbReference>
<evidence type="ECO:0000313" key="4">
    <source>
        <dbReference type="EMBL" id="XCI28199.1"/>
    </source>
</evidence>
<dbReference type="PANTHER" id="PTHR10587">
    <property type="entry name" value="GLYCOSYL TRANSFERASE-RELATED"/>
    <property type="match status" value="1"/>
</dbReference>
<dbReference type="InterPro" id="IPR050248">
    <property type="entry name" value="Polysacc_deacetylase_ArnD"/>
</dbReference>
<dbReference type="InterPro" id="IPR002509">
    <property type="entry name" value="NODB_dom"/>
</dbReference>
<dbReference type="CDD" id="cd10955">
    <property type="entry name" value="CE4_BH0857_like"/>
    <property type="match status" value="1"/>
</dbReference>
<organism evidence="4">
    <name type="scientific">Proteinivorax hydrogeniformans</name>
    <dbReference type="NCBI Taxonomy" id="1826727"/>
    <lineage>
        <taxon>Bacteria</taxon>
        <taxon>Bacillati</taxon>
        <taxon>Bacillota</taxon>
        <taxon>Clostridia</taxon>
        <taxon>Eubacteriales</taxon>
        <taxon>Proteinivoracaceae</taxon>
        <taxon>Proteinivorax</taxon>
    </lineage>
</organism>
<evidence type="ECO:0000259" key="3">
    <source>
        <dbReference type="PROSITE" id="PS51677"/>
    </source>
</evidence>
<dbReference type="EMBL" id="CP159485">
    <property type="protein sequence ID" value="XCI28199.1"/>
    <property type="molecule type" value="Genomic_DNA"/>
</dbReference>
<evidence type="ECO:0000256" key="2">
    <source>
        <dbReference type="SAM" id="SignalP"/>
    </source>
</evidence>
<dbReference type="InterPro" id="IPR011330">
    <property type="entry name" value="Glyco_hydro/deAcase_b/a-brl"/>
</dbReference>
<feature type="domain" description="NodB homology" evidence="3">
    <location>
        <begin position="91"/>
        <end position="293"/>
    </location>
</feature>
<keyword evidence="2" id="KW-0732">Signal</keyword>
<dbReference type="AlphaFoldDB" id="A0AAU8HRL9"/>
<protein>
    <submittedName>
        <fullName evidence="4">Polysaccharide deacetylase family protein</fullName>
    </submittedName>
</protein>
<proteinExistence type="predicted"/>
<name>A0AAU8HRL9_9FIRM</name>
<feature type="chain" id="PRO_5043380991" evidence="2">
    <location>
        <begin position="22"/>
        <end position="293"/>
    </location>
</feature>
<evidence type="ECO:0000256" key="1">
    <source>
        <dbReference type="SAM" id="MobiDB-lite"/>
    </source>
</evidence>
<gene>
    <name evidence="4" type="ORF">PRVXH_002149</name>
</gene>
<dbReference type="RefSeq" id="WP_353892775.1">
    <property type="nucleotide sequence ID" value="NZ_CP159485.1"/>
</dbReference>
<dbReference type="Gene3D" id="3.20.20.370">
    <property type="entry name" value="Glycoside hydrolase/deacetylase"/>
    <property type="match status" value="1"/>
</dbReference>
<feature type="region of interest" description="Disordered" evidence="1">
    <location>
        <begin position="27"/>
        <end position="55"/>
    </location>
</feature>
<accession>A0AAU8HRL9</accession>
<feature type="compositionally biased region" description="Basic and acidic residues" evidence="1">
    <location>
        <begin position="37"/>
        <end position="55"/>
    </location>
</feature>
<reference evidence="4" key="1">
    <citation type="journal article" date="2018" name="Antonie Van Leeuwenhoek">
        <title>Proteinivorax hydrogeniformans sp. nov., an anaerobic, haloalkaliphilic bacterium fermenting proteinaceous compounds with high hydrogen production.</title>
        <authorList>
            <person name="Boltyanskaya Y."/>
            <person name="Detkova E."/>
            <person name="Pimenov N."/>
            <person name="Kevbrin V."/>
        </authorList>
    </citation>
    <scope>NUCLEOTIDE SEQUENCE</scope>
    <source>
        <strain evidence="4">Z-710</strain>
    </source>
</reference>
<dbReference type="Pfam" id="PF01522">
    <property type="entry name" value="Polysacc_deac_1"/>
    <property type="match status" value="1"/>
</dbReference>
<dbReference type="GO" id="GO:0016810">
    <property type="term" value="F:hydrolase activity, acting on carbon-nitrogen (but not peptide) bonds"/>
    <property type="evidence" value="ECO:0007669"/>
    <property type="project" value="InterPro"/>
</dbReference>
<sequence>MNFFRFLIVCVMVLLISSACSEEVQDTTVETETSEILEEKIDDSKEEESTNNKHDHEVLEKDIIDKYSQVKPKDWGENIEGVITQIDVDKKIVALTFDACDGRPGYYDEDLINFLIKEEIPATLFVSGEWIKQNKETFIMLSENPLLEIANHGYKHKPLSVSGKSAYNIPGTASVEEVFNEVYKNQLLIKKITGEYPKYFRSGTAHYDDVAVDIIYDLGLKPVNYNVLGDAGGTFDKQQIAYALESANPGSIMLLHMNQPESDIAQGVKDGVKRLRQKSFEFVRLADYDEYLN</sequence>
<reference evidence="4" key="2">
    <citation type="submission" date="2024-06" db="EMBL/GenBank/DDBJ databases">
        <authorList>
            <person name="Petrova K.O."/>
            <person name="Toshchakov S.V."/>
            <person name="Boltjanskaja Y.V."/>
            <person name="Kevbrin V.V."/>
        </authorList>
    </citation>
    <scope>NUCLEOTIDE SEQUENCE</scope>
    <source>
        <strain evidence="4">Z-710</strain>
    </source>
</reference>
<dbReference type="PANTHER" id="PTHR10587:SF134">
    <property type="entry name" value="SECRETED PROTEIN"/>
    <property type="match status" value="1"/>
</dbReference>
<dbReference type="PROSITE" id="PS51257">
    <property type="entry name" value="PROKAR_LIPOPROTEIN"/>
    <property type="match status" value="1"/>
</dbReference>